<keyword evidence="3" id="KW-0175">Coiled coil</keyword>
<comment type="similarity">
    <text evidence="1">Belongs to the mTERF family.</text>
</comment>
<evidence type="ECO:0000313" key="6">
    <source>
        <dbReference type="Proteomes" id="UP000198406"/>
    </source>
</evidence>
<reference evidence="5 6" key="1">
    <citation type="journal article" date="2015" name="Plant Cell">
        <title>Oil accumulation by the oleaginous diatom Fistulifera solaris as revealed by the genome and transcriptome.</title>
        <authorList>
            <person name="Tanaka T."/>
            <person name="Maeda Y."/>
            <person name="Veluchamy A."/>
            <person name="Tanaka M."/>
            <person name="Abida H."/>
            <person name="Marechal E."/>
            <person name="Bowler C."/>
            <person name="Muto M."/>
            <person name="Sunaga Y."/>
            <person name="Tanaka M."/>
            <person name="Yoshino T."/>
            <person name="Taniguchi T."/>
            <person name="Fukuda Y."/>
            <person name="Nemoto M."/>
            <person name="Matsumoto M."/>
            <person name="Wong P.S."/>
            <person name="Aburatani S."/>
            <person name="Fujibuchi W."/>
        </authorList>
    </citation>
    <scope>NUCLEOTIDE SEQUENCE [LARGE SCALE GENOMIC DNA]</scope>
    <source>
        <strain evidence="5 6">JPCC DA0580</strain>
    </source>
</reference>
<dbReference type="PANTHER" id="PTHR13068">
    <property type="entry name" value="CGI-12 PROTEIN-RELATED"/>
    <property type="match status" value="1"/>
</dbReference>
<dbReference type="Gene3D" id="1.25.70.10">
    <property type="entry name" value="Transcription termination factor 3, mitochondrial"/>
    <property type="match status" value="2"/>
</dbReference>
<accession>A0A1Z5KSS9</accession>
<dbReference type="EMBL" id="BDSP01000285">
    <property type="protein sequence ID" value="GAX29152.1"/>
    <property type="molecule type" value="Genomic_DNA"/>
</dbReference>
<dbReference type="Pfam" id="PF02536">
    <property type="entry name" value="mTERF"/>
    <property type="match status" value="2"/>
</dbReference>
<evidence type="ECO:0000256" key="4">
    <source>
        <dbReference type="SAM" id="SignalP"/>
    </source>
</evidence>
<feature type="signal peptide" evidence="4">
    <location>
        <begin position="1"/>
        <end position="28"/>
    </location>
</feature>
<feature type="chain" id="PRO_5012780542" evidence="4">
    <location>
        <begin position="29"/>
        <end position="552"/>
    </location>
</feature>
<dbReference type="OrthoDB" id="187447at2759"/>
<name>A0A1Z5KSS9_FISSO</name>
<dbReference type="InParanoid" id="A0A1Z5KSS9"/>
<dbReference type="Proteomes" id="UP000198406">
    <property type="component" value="Unassembled WGS sequence"/>
</dbReference>
<organism evidence="5 6">
    <name type="scientific">Fistulifera solaris</name>
    <name type="common">Oleaginous diatom</name>
    <dbReference type="NCBI Taxonomy" id="1519565"/>
    <lineage>
        <taxon>Eukaryota</taxon>
        <taxon>Sar</taxon>
        <taxon>Stramenopiles</taxon>
        <taxon>Ochrophyta</taxon>
        <taxon>Bacillariophyta</taxon>
        <taxon>Bacillariophyceae</taxon>
        <taxon>Bacillariophycidae</taxon>
        <taxon>Naviculales</taxon>
        <taxon>Naviculaceae</taxon>
        <taxon>Fistulifera</taxon>
    </lineage>
</organism>
<evidence type="ECO:0000256" key="2">
    <source>
        <dbReference type="ARBA" id="ARBA00022946"/>
    </source>
</evidence>
<evidence type="ECO:0000313" key="5">
    <source>
        <dbReference type="EMBL" id="GAX29152.1"/>
    </source>
</evidence>
<sequence>MRRSLSTNFASKIIWVVCLLFLIGPTKGFATCGFPHYYLAVHRPIRWRAFGCCGPFQSVLFANVSKKQRKPLKNEDEYDNELYVEALDLDAEDTETEIVEITDENDIHDDEEYSPLSKAEIVSLETLNAAGLPGVSYFYLRNELGLSEEAMWRITYQASSALGMTAKTVRTKVEVLRQRMSLSDKDIRSILERQPTILHLHAERNIGMKLDFLTQELDADTQSLRELVLAAPSLINYSDTNLARKVRFFTKHLGFTMEECRHLWTAEPKLVYAGVQSGLIPRMKFFLNELRLRKDQLRGIIKKNPRLLLYSVDMNLIPKLVFHLILTLNMEPSKVRKIIISYPNYLDYNLDEHILPITRYFIQDLEYSSNEFSVILYKFPRVMTNSLRRIKSVVGYLRYQVGLSGTQVKRLLYQSPQIVSLRNEHLHQQIESLQLLFDLSDEEVTRVMVAMPTLLVLSVSKNLEPKRTYLFEAFGDDRAAVKAAVLRLPTLLGYSLEKRIRPRVEAILERKLDPSIITVGIPMTQDNFDVWLMRKTNKMELKALSMAKSRAT</sequence>
<dbReference type="SMART" id="SM00733">
    <property type="entry name" value="Mterf"/>
    <property type="match status" value="10"/>
</dbReference>
<dbReference type="PANTHER" id="PTHR13068:SF151">
    <property type="entry name" value="TRANSCRIPTION TERMINATION FACTOR MTERF9, CHLOROPLASTIC"/>
    <property type="match status" value="1"/>
</dbReference>
<comment type="caution">
    <text evidence="5">The sequence shown here is derived from an EMBL/GenBank/DDBJ whole genome shotgun (WGS) entry which is preliminary data.</text>
</comment>
<dbReference type="GO" id="GO:0003676">
    <property type="term" value="F:nucleic acid binding"/>
    <property type="evidence" value="ECO:0007669"/>
    <property type="project" value="InterPro"/>
</dbReference>
<dbReference type="InterPro" id="IPR038538">
    <property type="entry name" value="MTERF_sf"/>
</dbReference>
<keyword evidence="4" id="KW-0732">Signal</keyword>
<evidence type="ECO:0000256" key="3">
    <source>
        <dbReference type="SAM" id="Coils"/>
    </source>
</evidence>
<keyword evidence="6" id="KW-1185">Reference proteome</keyword>
<keyword evidence="2" id="KW-0809">Transit peptide</keyword>
<proteinExistence type="inferred from homology"/>
<evidence type="ECO:0000256" key="1">
    <source>
        <dbReference type="ARBA" id="ARBA00007692"/>
    </source>
</evidence>
<dbReference type="InterPro" id="IPR003690">
    <property type="entry name" value="MTERF"/>
</dbReference>
<feature type="coiled-coil region" evidence="3">
    <location>
        <begin position="84"/>
        <end position="111"/>
    </location>
</feature>
<protein>
    <submittedName>
        <fullName evidence="5">mTERF domain-containing protein, mitochondrial</fullName>
    </submittedName>
</protein>
<gene>
    <name evidence="5" type="ORF">FisN_7Hh248</name>
</gene>
<dbReference type="AlphaFoldDB" id="A0A1Z5KSS9"/>